<keyword evidence="10" id="KW-0812">Transmembrane</keyword>
<gene>
    <name evidence="12" type="ORF">GCM10017083_03610</name>
</gene>
<feature type="domain" description="Histidine kinase" evidence="11">
    <location>
        <begin position="232"/>
        <end position="445"/>
    </location>
</feature>
<dbReference type="NCBIfam" id="NF033792">
    <property type="entry name" value="ActS_PrrB_HisK"/>
    <property type="match status" value="1"/>
</dbReference>
<dbReference type="InterPro" id="IPR005467">
    <property type="entry name" value="His_kinase_dom"/>
</dbReference>
<dbReference type="Gene3D" id="3.30.565.10">
    <property type="entry name" value="Histidine kinase-like ATPase, C-terminal domain"/>
    <property type="match status" value="1"/>
</dbReference>
<evidence type="ECO:0000256" key="2">
    <source>
        <dbReference type="ARBA" id="ARBA00004651"/>
    </source>
</evidence>
<dbReference type="GO" id="GO:0000155">
    <property type="term" value="F:phosphorelay sensor kinase activity"/>
    <property type="evidence" value="ECO:0007669"/>
    <property type="project" value="InterPro"/>
</dbReference>
<keyword evidence="10" id="KW-1133">Transmembrane helix</keyword>
<dbReference type="Pfam" id="PF02518">
    <property type="entry name" value="HATPase_c"/>
    <property type="match status" value="1"/>
</dbReference>
<evidence type="ECO:0000256" key="8">
    <source>
        <dbReference type="ARBA" id="ARBA00022840"/>
    </source>
</evidence>
<dbReference type="Pfam" id="PF25323">
    <property type="entry name" value="6TM_PilS"/>
    <property type="match status" value="1"/>
</dbReference>
<comment type="subcellular location">
    <subcellularLocation>
        <location evidence="2">Cell membrane</location>
        <topology evidence="2">Multi-pass membrane protein</topology>
    </subcellularLocation>
</comment>
<dbReference type="InterPro" id="IPR050980">
    <property type="entry name" value="2C_sensor_his_kinase"/>
</dbReference>
<evidence type="ECO:0000256" key="4">
    <source>
        <dbReference type="ARBA" id="ARBA00022475"/>
    </source>
</evidence>
<dbReference type="InterPro" id="IPR003661">
    <property type="entry name" value="HisK_dim/P_dom"/>
</dbReference>
<keyword evidence="8" id="KW-0067">ATP-binding</keyword>
<dbReference type="GO" id="GO:0005524">
    <property type="term" value="F:ATP binding"/>
    <property type="evidence" value="ECO:0007669"/>
    <property type="project" value="UniProtKB-KW"/>
</dbReference>
<comment type="caution">
    <text evidence="12">The sequence shown here is derived from an EMBL/GenBank/DDBJ whole genome shotgun (WGS) entry which is preliminary data.</text>
</comment>
<keyword evidence="10" id="KW-0472">Membrane</keyword>
<dbReference type="PANTHER" id="PTHR44936:SF10">
    <property type="entry name" value="SENSOR PROTEIN RSTB"/>
    <property type="match status" value="1"/>
</dbReference>
<keyword evidence="7" id="KW-0418">Kinase</keyword>
<keyword evidence="5" id="KW-0808">Transferase</keyword>
<dbReference type="InterPro" id="IPR003594">
    <property type="entry name" value="HATPase_dom"/>
</dbReference>
<evidence type="ECO:0000256" key="6">
    <source>
        <dbReference type="ARBA" id="ARBA00022741"/>
    </source>
</evidence>
<dbReference type="SUPFAM" id="SSF47384">
    <property type="entry name" value="Homodimeric domain of signal transducing histidine kinase"/>
    <property type="match status" value="1"/>
</dbReference>
<reference evidence="12" key="1">
    <citation type="journal article" date="2014" name="Int. J. Syst. Evol. Microbiol.">
        <title>Complete genome sequence of Corynebacterium casei LMG S-19264T (=DSM 44701T), isolated from a smear-ripened cheese.</title>
        <authorList>
            <consortium name="US DOE Joint Genome Institute (JGI-PGF)"/>
            <person name="Walter F."/>
            <person name="Albersmeier A."/>
            <person name="Kalinowski J."/>
            <person name="Ruckert C."/>
        </authorList>
    </citation>
    <scope>NUCLEOTIDE SEQUENCE</scope>
    <source>
        <strain evidence="12">KCTC 42651</strain>
    </source>
</reference>
<dbReference type="InterPro" id="IPR047770">
    <property type="entry name" value="RegB"/>
</dbReference>
<dbReference type="PANTHER" id="PTHR44936">
    <property type="entry name" value="SENSOR PROTEIN CREC"/>
    <property type="match status" value="1"/>
</dbReference>
<protein>
    <recommendedName>
        <fullName evidence="3">histidine kinase</fullName>
        <ecNumber evidence="3">2.7.13.3</ecNumber>
    </recommendedName>
</protein>
<evidence type="ECO:0000259" key="11">
    <source>
        <dbReference type="PROSITE" id="PS50109"/>
    </source>
</evidence>
<feature type="transmembrane region" description="Helical" evidence="10">
    <location>
        <begin position="145"/>
        <end position="163"/>
    </location>
</feature>
<organism evidence="12 13">
    <name type="scientific">Thalassobaculum fulvum</name>
    <dbReference type="NCBI Taxonomy" id="1633335"/>
    <lineage>
        <taxon>Bacteria</taxon>
        <taxon>Pseudomonadati</taxon>
        <taxon>Pseudomonadota</taxon>
        <taxon>Alphaproteobacteria</taxon>
        <taxon>Rhodospirillales</taxon>
        <taxon>Thalassobaculaceae</taxon>
        <taxon>Thalassobaculum</taxon>
    </lineage>
</organism>
<evidence type="ECO:0000256" key="5">
    <source>
        <dbReference type="ARBA" id="ARBA00022679"/>
    </source>
</evidence>
<accession>A0A919CMM7</accession>
<dbReference type="GO" id="GO:0005886">
    <property type="term" value="C:plasma membrane"/>
    <property type="evidence" value="ECO:0007669"/>
    <property type="project" value="UniProtKB-SubCell"/>
</dbReference>
<reference evidence="12" key="2">
    <citation type="submission" date="2020-09" db="EMBL/GenBank/DDBJ databases">
        <authorList>
            <person name="Sun Q."/>
            <person name="Kim S."/>
        </authorList>
    </citation>
    <scope>NUCLEOTIDE SEQUENCE</scope>
    <source>
        <strain evidence="12">KCTC 42651</strain>
    </source>
</reference>
<dbReference type="Gene3D" id="1.10.287.130">
    <property type="match status" value="1"/>
</dbReference>
<dbReference type="SMART" id="SM00388">
    <property type="entry name" value="HisKA"/>
    <property type="match status" value="1"/>
</dbReference>
<keyword evidence="13" id="KW-1185">Reference proteome</keyword>
<sequence length="451" mass="47737">MSAAEPQHQPQHEAPDEPPDRAPPDRAAPSTVTARTLAAIRWVALGGQLATLLVVHFGFGFPLPLALALAIVAVSAALNLTLLRRRPGRDRLDEREAAFYLGFDILQLAALLFVTGGLGNPFALLLLAPVTVSATILTRRSTIHLCTLALACATALAFAHLPLPWLDEQGFKLPAIYTGGLWVALVVALVFNAAYAWWVAEEARRISAALAATQEALARQQRLAAVGALAAAAAHELGSPLGTIAVVARELARELPPGSDLAEDAQLLLSESQRCRDILASLARRSDPEPHDSFAELPFDALVEQAAEPHQRDGVAVIVEAHAPDGAPVATRAPVVRPTPELLHGLGSIIQNAVQFASATVEITVGWSDDGTLSVEVEDDGPGFAPSVLSRLGEPYVSTRAGRDGHMGLGLFIARTLLERTGAEVGFANRADGGARVDVRWPDGLRLDPPR</sequence>
<evidence type="ECO:0000313" key="13">
    <source>
        <dbReference type="Proteomes" id="UP000630353"/>
    </source>
</evidence>
<feature type="compositionally biased region" description="Basic and acidic residues" evidence="9">
    <location>
        <begin position="10"/>
        <end position="24"/>
    </location>
</feature>
<dbReference type="AlphaFoldDB" id="A0A919CMM7"/>
<dbReference type="InterPro" id="IPR036097">
    <property type="entry name" value="HisK_dim/P_sf"/>
</dbReference>
<dbReference type="PROSITE" id="PS50109">
    <property type="entry name" value="HIS_KIN"/>
    <property type="match status" value="1"/>
</dbReference>
<dbReference type="EC" id="2.7.13.3" evidence="3"/>
<evidence type="ECO:0000256" key="3">
    <source>
        <dbReference type="ARBA" id="ARBA00012438"/>
    </source>
</evidence>
<dbReference type="SMART" id="SM00387">
    <property type="entry name" value="HATPase_c"/>
    <property type="match status" value="1"/>
</dbReference>
<name>A0A919CMM7_9PROT</name>
<feature type="transmembrane region" description="Helical" evidence="10">
    <location>
        <begin position="175"/>
        <end position="198"/>
    </location>
</feature>
<evidence type="ECO:0000256" key="7">
    <source>
        <dbReference type="ARBA" id="ARBA00022777"/>
    </source>
</evidence>
<proteinExistence type="predicted"/>
<keyword evidence="4" id="KW-1003">Cell membrane</keyword>
<evidence type="ECO:0000256" key="9">
    <source>
        <dbReference type="SAM" id="MobiDB-lite"/>
    </source>
</evidence>
<comment type="catalytic activity">
    <reaction evidence="1">
        <text>ATP + protein L-histidine = ADP + protein N-phospho-L-histidine.</text>
        <dbReference type="EC" id="2.7.13.3"/>
    </reaction>
</comment>
<evidence type="ECO:0000256" key="10">
    <source>
        <dbReference type="SAM" id="Phobius"/>
    </source>
</evidence>
<dbReference type="InterPro" id="IPR036890">
    <property type="entry name" value="HATPase_C_sf"/>
</dbReference>
<keyword evidence="6" id="KW-0547">Nucleotide-binding</keyword>
<dbReference type="Proteomes" id="UP000630353">
    <property type="component" value="Unassembled WGS sequence"/>
</dbReference>
<evidence type="ECO:0000313" key="12">
    <source>
        <dbReference type="EMBL" id="GHD40387.1"/>
    </source>
</evidence>
<dbReference type="RefSeq" id="WP_189987195.1">
    <property type="nucleotide sequence ID" value="NZ_BMZS01000001.1"/>
</dbReference>
<dbReference type="SUPFAM" id="SSF55874">
    <property type="entry name" value="ATPase domain of HSP90 chaperone/DNA topoisomerase II/histidine kinase"/>
    <property type="match status" value="1"/>
</dbReference>
<dbReference type="EMBL" id="BMZS01000001">
    <property type="protein sequence ID" value="GHD40387.1"/>
    <property type="molecule type" value="Genomic_DNA"/>
</dbReference>
<feature type="region of interest" description="Disordered" evidence="9">
    <location>
        <begin position="1"/>
        <end position="29"/>
    </location>
</feature>
<evidence type="ECO:0000256" key="1">
    <source>
        <dbReference type="ARBA" id="ARBA00000085"/>
    </source>
</evidence>